<accession>A0A6J4HVI8</accession>
<keyword evidence="1" id="KW-0143">Chaperone</keyword>
<evidence type="ECO:0000256" key="2">
    <source>
        <dbReference type="SAM" id="MobiDB-lite"/>
    </source>
</evidence>
<dbReference type="GO" id="GO:0006457">
    <property type="term" value="P:protein folding"/>
    <property type="evidence" value="ECO:0007669"/>
    <property type="project" value="InterPro"/>
</dbReference>
<gene>
    <name evidence="3" type="ORF">AVDCRST_MAG54-1191</name>
</gene>
<proteinExistence type="predicted"/>
<reference evidence="3" key="1">
    <citation type="submission" date="2020-02" db="EMBL/GenBank/DDBJ databases">
        <authorList>
            <person name="Meier V. D."/>
        </authorList>
    </citation>
    <scope>NUCLEOTIDE SEQUENCE</scope>
    <source>
        <strain evidence="3">AVDCRST_MAG54</strain>
    </source>
</reference>
<dbReference type="AlphaFoldDB" id="A0A6J4HVI8"/>
<feature type="compositionally biased region" description="Basic and acidic residues" evidence="2">
    <location>
        <begin position="76"/>
        <end position="102"/>
    </location>
</feature>
<evidence type="ECO:0000313" key="3">
    <source>
        <dbReference type="EMBL" id="CAA9234611.1"/>
    </source>
</evidence>
<feature type="region of interest" description="Disordered" evidence="2">
    <location>
        <begin position="1"/>
        <end position="35"/>
    </location>
</feature>
<dbReference type="GO" id="GO:0000774">
    <property type="term" value="F:adenyl-nucleotide exchange factor activity"/>
    <property type="evidence" value="ECO:0007669"/>
    <property type="project" value="InterPro"/>
</dbReference>
<dbReference type="GO" id="GO:0051087">
    <property type="term" value="F:protein-folding chaperone binding"/>
    <property type="evidence" value="ECO:0007669"/>
    <property type="project" value="InterPro"/>
</dbReference>
<dbReference type="Pfam" id="PF01025">
    <property type="entry name" value="GrpE"/>
    <property type="match status" value="1"/>
</dbReference>
<evidence type="ECO:0008006" key="4">
    <source>
        <dbReference type="Google" id="ProtNLM"/>
    </source>
</evidence>
<dbReference type="InterPro" id="IPR000740">
    <property type="entry name" value="GrpE"/>
</dbReference>
<dbReference type="SUPFAM" id="SSF51064">
    <property type="entry name" value="Head domain of nucleotide exchange factor GrpE"/>
    <property type="match status" value="1"/>
</dbReference>
<sequence length="136" mass="14615">MTTSPRPSGPGAPAPDERVTGPVTLPARQAADPGGDRAALVALCIDLADRLRTAAPGLRARAHRGLAEVGVVPIEPDGHPFDRTRHDAVDREPTTDPARDRTVASTERTGYADRGRVLRRPEVVVYALETTDEHRD</sequence>
<evidence type="ECO:0000256" key="1">
    <source>
        <dbReference type="ARBA" id="ARBA00023186"/>
    </source>
</evidence>
<feature type="region of interest" description="Disordered" evidence="2">
    <location>
        <begin position="74"/>
        <end position="115"/>
    </location>
</feature>
<name>A0A6J4HVI8_9PSEU</name>
<dbReference type="EMBL" id="CADCTH010000160">
    <property type="protein sequence ID" value="CAA9234611.1"/>
    <property type="molecule type" value="Genomic_DNA"/>
</dbReference>
<dbReference type="InterPro" id="IPR009012">
    <property type="entry name" value="GrpE_head"/>
</dbReference>
<dbReference type="GO" id="GO:0042803">
    <property type="term" value="F:protein homodimerization activity"/>
    <property type="evidence" value="ECO:0007669"/>
    <property type="project" value="InterPro"/>
</dbReference>
<protein>
    <recommendedName>
        <fullName evidence="4">Heat shock protein GrpE</fullName>
    </recommendedName>
</protein>
<dbReference type="Gene3D" id="2.30.22.10">
    <property type="entry name" value="Head domain of nucleotide exchange factor GrpE"/>
    <property type="match status" value="1"/>
</dbReference>
<organism evidence="3">
    <name type="scientific">uncultured Actinomycetospora sp</name>
    <dbReference type="NCBI Taxonomy" id="1135996"/>
    <lineage>
        <taxon>Bacteria</taxon>
        <taxon>Bacillati</taxon>
        <taxon>Actinomycetota</taxon>
        <taxon>Actinomycetes</taxon>
        <taxon>Pseudonocardiales</taxon>
        <taxon>Pseudonocardiaceae</taxon>
        <taxon>Actinomycetospora</taxon>
        <taxon>environmental samples</taxon>
    </lineage>
</organism>